<evidence type="ECO:0000313" key="3">
    <source>
        <dbReference type="Proteomes" id="UP000703590"/>
    </source>
</evidence>
<gene>
    <name evidence="2" type="ORF">JWV37_12110</name>
</gene>
<sequence>MNKDNCNSCKNYEDKNLTYSLKYISWNYVLPTLILIPVYFLFFHPFFAELNISKSILQIASAVGESYLEFSHLLSVFFVLSILFTGLFMTLFSNQHWVIRILLFTFYLWLSLALFSV</sequence>
<feature type="non-terminal residue" evidence="2">
    <location>
        <position position="117"/>
    </location>
</feature>
<evidence type="ECO:0000313" key="2">
    <source>
        <dbReference type="EMBL" id="MBN2965526.1"/>
    </source>
</evidence>
<feature type="transmembrane region" description="Helical" evidence="1">
    <location>
        <begin position="28"/>
        <end position="47"/>
    </location>
</feature>
<dbReference type="EMBL" id="JAFHKK010000044">
    <property type="protein sequence ID" value="MBN2965526.1"/>
    <property type="molecule type" value="Genomic_DNA"/>
</dbReference>
<feature type="transmembrane region" description="Helical" evidence="1">
    <location>
        <begin position="97"/>
        <end position="115"/>
    </location>
</feature>
<protein>
    <submittedName>
        <fullName evidence="2">Uncharacterized protein</fullName>
    </submittedName>
</protein>
<feature type="transmembrane region" description="Helical" evidence="1">
    <location>
        <begin position="67"/>
        <end position="91"/>
    </location>
</feature>
<organism evidence="2 3">
    <name type="scientific">Sulfurospirillum tamanense</name>
    <dbReference type="NCBI Taxonomy" id="2813362"/>
    <lineage>
        <taxon>Bacteria</taxon>
        <taxon>Pseudomonadati</taxon>
        <taxon>Campylobacterota</taxon>
        <taxon>Epsilonproteobacteria</taxon>
        <taxon>Campylobacterales</taxon>
        <taxon>Sulfurospirillaceae</taxon>
        <taxon>Sulfurospirillum</taxon>
    </lineage>
</organism>
<keyword evidence="3" id="KW-1185">Reference proteome</keyword>
<comment type="caution">
    <text evidence="2">The sequence shown here is derived from an EMBL/GenBank/DDBJ whole genome shotgun (WGS) entry which is preliminary data.</text>
</comment>
<evidence type="ECO:0000256" key="1">
    <source>
        <dbReference type="SAM" id="Phobius"/>
    </source>
</evidence>
<reference evidence="2" key="2">
    <citation type="submission" date="2021-02" db="EMBL/GenBank/DDBJ databases">
        <authorList>
            <person name="Merkel A.Y."/>
        </authorList>
    </citation>
    <scope>NUCLEOTIDE SEQUENCE</scope>
    <source>
        <strain evidence="2">T05b</strain>
    </source>
</reference>
<dbReference type="Proteomes" id="UP000703590">
    <property type="component" value="Unassembled WGS sequence"/>
</dbReference>
<proteinExistence type="predicted"/>
<name>A0ABS2WV40_9BACT</name>
<keyword evidence="1" id="KW-1133">Transmembrane helix</keyword>
<keyword evidence="1" id="KW-0812">Transmembrane</keyword>
<dbReference type="RefSeq" id="WP_205460087.1">
    <property type="nucleotide sequence ID" value="NZ_JAFHKK010000044.1"/>
</dbReference>
<reference evidence="2" key="1">
    <citation type="submission" date="2021-02" db="EMBL/GenBank/DDBJ databases">
        <title>Sulfurospirillum tamanensis sp. nov.</title>
        <authorList>
            <person name="Frolova A."/>
            <person name="Merkel A."/>
            <person name="Slobodkin A."/>
        </authorList>
    </citation>
    <scope>NUCLEOTIDE SEQUENCE</scope>
    <source>
        <strain evidence="2">T05b</strain>
    </source>
</reference>
<accession>A0ABS2WV40</accession>
<keyword evidence="1" id="KW-0472">Membrane</keyword>